<keyword evidence="2" id="KW-1185">Reference proteome</keyword>
<organism evidence="1 2">
    <name type="scientific">Corynebacterium falsenii</name>
    <dbReference type="NCBI Taxonomy" id="108486"/>
    <lineage>
        <taxon>Bacteria</taxon>
        <taxon>Bacillati</taxon>
        <taxon>Actinomycetota</taxon>
        <taxon>Actinomycetes</taxon>
        <taxon>Mycobacteriales</taxon>
        <taxon>Corynebacteriaceae</taxon>
        <taxon>Corynebacterium</taxon>
    </lineage>
</organism>
<evidence type="ECO:0000313" key="2">
    <source>
        <dbReference type="Proteomes" id="UP000285278"/>
    </source>
</evidence>
<comment type="caution">
    <text evidence="1">The sequence shown here is derived from an EMBL/GenBank/DDBJ whole genome shotgun (WGS) entry which is preliminary data.</text>
</comment>
<protein>
    <submittedName>
        <fullName evidence="1">Uncharacterized protein</fullName>
    </submittedName>
</protein>
<dbReference type="RefSeq" id="WP_119664364.1">
    <property type="nucleotide sequence ID" value="NZ_QXJK01000002.1"/>
</dbReference>
<sequence>MNSERVIRFPGGDDSHAQGIIFAGGSNAGGRGGADYGSSALERRMHRHMYLVSVQHQAAGGLYSRLVVLDAGLSIADAADAILTCYGWPERVERQDYHQPHAVGEPWSFRISGRTYAAQGLDGVESMGTSLWQACEGERAVGMTGLLVVGEFYFSVTVVDHRDVRAGEELCDQAEDTISRALGLHGVLASHGGDGLESVPDAKLVSCDYVSVRLSARRSVSASGANSANSADSNSAPALRQHPLKIRKWPSVAEINVELAGEATVEHVLGAVKPELRRWLESPESCEFIPLLQSLDLDRPAVVSEQAAELLADAPVEHEPKARAAAWAHIIALSTLVKADDAERVREAFMTLAGYPGTSANAVRELCTRTRKVLAMAGADSWSPSPEETTVPLVQRSSLVDRLEMYRFLLQH</sequence>
<dbReference type="STRING" id="1451189.CFAL_11500"/>
<reference evidence="1 2" key="1">
    <citation type="submission" date="2018-09" db="EMBL/GenBank/DDBJ databases">
        <title>Optimization and identification of Corynebacterium falsenii FN1-14 from fish paste.</title>
        <authorList>
            <person name="Daroonpunt R."/>
            <person name="Tanasupawat S."/>
        </authorList>
    </citation>
    <scope>NUCLEOTIDE SEQUENCE [LARGE SCALE GENOMIC DNA]</scope>
    <source>
        <strain evidence="1 2">FN1-14</strain>
    </source>
</reference>
<gene>
    <name evidence="1" type="ORF">D3M95_02905</name>
</gene>
<dbReference type="OrthoDB" id="4426135at2"/>
<dbReference type="EMBL" id="QXJK01000002">
    <property type="protein sequence ID" value="RIX36237.1"/>
    <property type="molecule type" value="Genomic_DNA"/>
</dbReference>
<name>A0A418Q963_9CORY</name>
<dbReference type="Proteomes" id="UP000285278">
    <property type="component" value="Unassembled WGS sequence"/>
</dbReference>
<dbReference type="AlphaFoldDB" id="A0A418Q963"/>
<proteinExistence type="predicted"/>
<accession>A0A418Q963</accession>
<evidence type="ECO:0000313" key="1">
    <source>
        <dbReference type="EMBL" id="RIX36237.1"/>
    </source>
</evidence>